<comment type="caution">
    <text evidence="2">The sequence shown here is derived from an EMBL/GenBank/DDBJ whole genome shotgun (WGS) entry which is preliminary data.</text>
</comment>
<protein>
    <recommendedName>
        <fullName evidence="1">PRTase-CE domain-containing protein</fullName>
    </recommendedName>
</protein>
<feature type="domain" description="PRTase-CE" evidence="1">
    <location>
        <begin position="36"/>
        <end position="309"/>
    </location>
</feature>
<gene>
    <name evidence="2" type="ORF">V1468_05775</name>
</gene>
<sequence length="318" mass="37474">MLTNEEIEEFNSYALDKVYFYIESNFWSKPNVKELQNWLNNFILPEEKYCALKLLDRFVYYSEEDIIRLMNFGLNEKIFKRYALKLEKESSFLLTEEDIIKAKKTFLENTFFVPLNTGNLSQSSLVMARYLTIDVGISESKILDTNSLSSDELKTCKNLIILDDFVGSGKQISDFWNLTKVKLDDNEILFNELKEKFPDINIEYFCLVCTNEGYDNFKFDFEMGKRSDLMVTYGELLGNRFKIFGEDSVYFEAEEIEFCKDILKNLCDKNDIEFLGYQGLDYAIAFHHAIPDCSLPLFYTNNKNWNNLYRNKRTETDV</sequence>
<name>A0ABU7W427_9FLAO</name>
<keyword evidence="3" id="KW-1185">Reference proteome</keyword>
<dbReference type="EMBL" id="JAZHOU010000001">
    <property type="protein sequence ID" value="MEF3078502.1"/>
    <property type="molecule type" value="Genomic_DNA"/>
</dbReference>
<proteinExistence type="predicted"/>
<accession>A0ABU7W427</accession>
<evidence type="ECO:0000313" key="2">
    <source>
        <dbReference type="EMBL" id="MEF3078502.1"/>
    </source>
</evidence>
<dbReference type="RefSeq" id="WP_331809271.1">
    <property type="nucleotide sequence ID" value="NZ_JAZHOU010000001.1"/>
</dbReference>
<organism evidence="2 3">
    <name type="scientific">Winogradskyella poriferorum</name>
    <dbReference type="NCBI Taxonomy" id="307627"/>
    <lineage>
        <taxon>Bacteria</taxon>
        <taxon>Pseudomonadati</taxon>
        <taxon>Bacteroidota</taxon>
        <taxon>Flavobacteriia</taxon>
        <taxon>Flavobacteriales</taxon>
        <taxon>Flavobacteriaceae</taxon>
        <taxon>Winogradskyella</taxon>
    </lineage>
</organism>
<evidence type="ECO:0000313" key="3">
    <source>
        <dbReference type="Proteomes" id="UP001356704"/>
    </source>
</evidence>
<reference evidence="2 3" key="1">
    <citation type="submission" date="2024-02" db="EMBL/GenBank/DDBJ databases">
        <title>Winogradskyella poriferorum JCM 12885.</title>
        <authorList>
            <person name="Zhang D.-F."/>
            <person name="Fu Z.-Y."/>
        </authorList>
    </citation>
    <scope>NUCLEOTIDE SEQUENCE [LARGE SCALE GENOMIC DNA]</scope>
    <source>
        <strain evidence="2 3">JCM 12885</strain>
    </source>
</reference>
<dbReference type="InterPro" id="IPR056920">
    <property type="entry name" value="PRTase-CE"/>
</dbReference>
<evidence type="ECO:0000259" key="1">
    <source>
        <dbReference type="Pfam" id="PF24390"/>
    </source>
</evidence>
<dbReference type="Proteomes" id="UP001356704">
    <property type="component" value="Unassembled WGS sequence"/>
</dbReference>
<dbReference type="Pfam" id="PF24390">
    <property type="entry name" value="PRTase-CE"/>
    <property type="match status" value="1"/>
</dbReference>